<feature type="transmembrane region" description="Helical" evidence="10">
    <location>
        <begin position="92"/>
        <end position="114"/>
    </location>
</feature>
<feature type="transmembrane region" description="Helical" evidence="10">
    <location>
        <begin position="33"/>
        <end position="54"/>
    </location>
</feature>
<dbReference type="PROSITE" id="PS51202">
    <property type="entry name" value="RCK_C"/>
    <property type="match status" value="1"/>
</dbReference>
<dbReference type="NCBIfam" id="NF003716">
    <property type="entry name" value="PRK05326.1-3"/>
    <property type="match status" value="1"/>
</dbReference>
<dbReference type="Gene3D" id="1.20.1530.20">
    <property type="match status" value="1"/>
</dbReference>
<dbReference type="RefSeq" id="WP_377574700.1">
    <property type="nucleotide sequence ID" value="NZ_JBHTKA010000001.1"/>
</dbReference>
<feature type="transmembrane region" description="Helical" evidence="10">
    <location>
        <begin position="248"/>
        <end position="264"/>
    </location>
</feature>
<dbReference type="InterPro" id="IPR036721">
    <property type="entry name" value="RCK_C_sf"/>
</dbReference>
<dbReference type="InterPro" id="IPR006153">
    <property type="entry name" value="Cation/H_exchanger_TM"/>
</dbReference>
<name>A0ABW3JYN7_9BACT</name>
<feature type="transmembrane region" description="Helical" evidence="10">
    <location>
        <begin position="367"/>
        <end position="390"/>
    </location>
</feature>
<keyword evidence="13" id="KW-1185">Reference proteome</keyword>
<evidence type="ECO:0000313" key="13">
    <source>
        <dbReference type="Proteomes" id="UP001597112"/>
    </source>
</evidence>
<evidence type="ECO:0000256" key="10">
    <source>
        <dbReference type="SAM" id="Phobius"/>
    </source>
</evidence>
<dbReference type="SUPFAM" id="SSF116726">
    <property type="entry name" value="TrkA C-terminal domain-like"/>
    <property type="match status" value="1"/>
</dbReference>
<feature type="transmembrane region" description="Helical" evidence="10">
    <location>
        <begin position="121"/>
        <end position="140"/>
    </location>
</feature>
<feature type="transmembrane region" description="Helical" evidence="10">
    <location>
        <begin position="59"/>
        <end position="77"/>
    </location>
</feature>
<dbReference type="InterPro" id="IPR038770">
    <property type="entry name" value="Na+/solute_symporter_sf"/>
</dbReference>
<dbReference type="Gene3D" id="3.30.70.1450">
    <property type="entry name" value="Regulator of K+ conductance, C-terminal domain"/>
    <property type="match status" value="1"/>
</dbReference>
<evidence type="ECO:0000256" key="9">
    <source>
        <dbReference type="ARBA" id="ARBA00023136"/>
    </source>
</evidence>
<dbReference type="EMBL" id="JBHTKA010000001">
    <property type="protein sequence ID" value="MFD0998276.1"/>
    <property type="molecule type" value="Genomic_DNA"/>
</dbReference>
<evidence type="ECO:0000259" key="11">
    <source>
        <dbReference type="PROSITE" id="PS51202"/>
    </source>
</evidence>
<keyword evidence="6 10" id="KW-0812">Transmembrane</keyword>
<evidence type="ECO:0000256" key="4">
    <source>
        <dbReference type="ARBA" id="ARBA00022475"/>
    </source>
</evidence>
<reference evidence="13" key="1">
    <citation type="journal article" date="2019" name="Int. J. Syst. Evol. Microbiol.">
        <title>The Global Catalogue of Microorganisms (GCM) 10K type strain sequencing project: providing services to taxonomists for standard genome sequencing and annotation.</title>
        <authorList>
            <consortium name="The Broad Institute Genomics Platform"/>
            <consortium name="The Broad Institute Genome Sequencing Center for Infectious Disease"/>
            <person name="Wu L."/>
            <person name="Ma J."/>
        </authorList>
    </citation>
    <scope>NUCLEOTIDE SEQUENCE [LARGE SCALE GENOMIC DNA]</scope>
    <source>
        <strain evidence="13">CCUG 58938</strain>
    </source>
</reference>
<dbReference type="PANTHER" id="PTHR32507:SF7">
    <property type="entry name" value="K(+)_H(+) ANTIPORTER NHAP2"/>
    <property type="match status" value="1"/>
</dbReference>
<keyword evidence="2" id="KW-0813">Transport</keyword>
<protein>
    <submittedName>
        <fullName evidence="12">Potassium/proton antiporter</fullName>
    </submittedName>
</protein>
<keyword evidence="7 10" id="KW-1133">Transmembrane helix</keyword>
<evidence type="ECO:0000313" key="12">
    <source>
        <dbReference type="EMBL" id="MFD0998276.1"/>
    </source>
</evidence>
<keyword evidence="9 10" id="KW-0472">Membrane</keyword>
<keyword evidence="8" id="KW-0406">Ion transport</keyword>
<keyword evidence="5" id="KW-0630">Potassium</keyword>
<evidence type="ECO:0000256" key="2">
    <source>
        <dbReference type="ARBA" id="ARBA00022448"/>
    </source>
</evidence>
<comment type="caution">
    <text evidence="12">The sequence shown here is derived from an EMBL/GenBank/DDBJ whole genome shotgun (WGS) entry which is preliminary data.</text>
</comment>
<evidence type="ECO:0000256" key="3">
    <source>
        <dbReference type="ARBA" id="ARBA00022449"/>
    </source>
</evidence>
<evidence type="ECO:0000256" key="5">
    <source>
        <dbReference type="ARBA" id="ARBA00022538"/>
    </source>
</evidence>
<dbReference type="Proteomes" id="UP001597112">
    <property type="component" value="Unassembled WGS sequence"/>
</dbReference>
<feature type="transmembrane region" description="Helical" evidence="10">
    <location>
        <begin position="335"/>
        <end position="355"/>
    </location>
</feature>
<feature type="transmembrane region" description="Helical" evidence="10">
    <location>
        <begin position="276"/>
        <end position="293"/>
    </location>
</feature>
<sequence>MALSSHNILLLGSILLFVSIITSKTSFKFGIPALILFLIVGMVAGSDGLGGIYFNDPKIAEFLGVVALTFILFSGGLDTKWESVKPVLKSGISLSTIGVLVTATIVGVCSSYLLNISVMEGLLLGAIVSSTDAAAVFSILRSRNIGLKGVIRPLLELESGSNDPMAYFLTVSFTFLVQNPDASIVSLIPKFLIGMILGTVCGYTFGKLMIFITNKIKLDIEGLYPVLILSLVFFTFSFTNFIGGNGFLAIYIAAIILGNANFIHKKSLMKFYDGQAWLMQIIMFLTLGLLVFPSQIVPFIGPGVLLAGVLIFLARPIAVFIALANSDLRWRKKLFISWVGLRGAVPIVFAIYPLIAGVQNAPMIFNLVFFISVSSVLVQGTTLALVADWLKVSVPEKIKRKFPLDIEIKDDIKAELLEFDIPAHSPVAGKAVVELNLPRTALIVLIHREGKYMTVRGDTVIQEHDHLLIMADNKEVVKDIHACFEVEG</sequence>
<dbReference type="InterPro" id="IPR006037">
    <property type="entry name" value="RCK_C"/>
</dbReference>
<keyword evidence="5" id="KW-0633">Potassium transport</keyword>
<dbReference type="PANTHER" id="PTHR32507">
    <property type="entry name" value="NA(+)/H(+) ANTIPORTER 1"/>
    <property type="match status" value="1"/>
</dbReference>
<gene>
    <name evidence="12" type="ORF">ACFQ21_03120</name>
</gene>
<dbReference type="NCBIfam" id="NF003715">
    <property type="entry name" value="PRK05326.1-2"/>
    <property type="match status" value="1"/>
</dbReference>
<feature type="transmembrane region" description="Helical" evidence="10">
    <location>
        <begin position="191"/>
        <end position="210"/>
    </location>
</feature>
<evidence type="ECO:0000256" key="6">
    <source>
        <dbReference type="ARBA" id="ARBA00022692"/>
    </source>
</evidence>
<accession>A0ABW3JYN7</accession>
<evidence type="ECO:0000256" key="7">
    <source>
        <dbReference type="ARBA" id="ARBA00022989"/>
    </source>
</evidence>
<evidence type="ECO:0000256" key="8">
    <source>
        <dbReference type="ARBA" id="ARBA00023065"/>
    </source>
</evidence>
<comment type="subcellular location">
    <subcellularLocation>
        <location evidence="1">Cell membrane</location>
        <topology evidence="1">Multi-pass membrane protein</topology>
    </subcellularLocation>
</comment>
<feature type="domain" description="RCK C-terminal" evidence="11">
    <location>
        <begin position="404"/>
        <end position="486"/>
    </location>
</feature>
<organism evidence="12 13">
    <name type="scientific">Ohtaekwangia kribbensis</name>
    <dbReference type="NCBI Taxonomy" id="688913"/>
    <lineage>
        <taxon>Bacteria</taxon>
        <taxon>Pseudomonadati</taxon>
        <taxon>Bacteroidota</taxon>
        <taxon>Cytophagia</taxon>
        <taxon>Cytophagales</taxon>
        <taxon>Fulvivirgaceae</taxon>
        <taxon>Ohtaekwangia</taxon>
    </lineage>
</organism>
<proteinExistence type="predicted"/>
<feature type="transmembrane region" description="Helical" evidence="10">
    <location>
        <begin position="222"/>
        <end position="242"/>
    </location>
</feature>
<dbReference type="Pfam" id="PF02080">
    <property type="entry name" value="TrkA_C"/>
    <property type="match status" value="1"/>
</dbReference>
<dbReference type="Pfam" id="PF00999">
    <property type="entry name" value="Na_H_Exchanger"/>
    <property type="match status" value="1"/>
</dbReference>
<evidence type="ECO:0000256" key="1">
    <source>
        <dbReference type="ARBA" id="ARBA00004651"/>
    </source>
</evidence>
<feature type="transmembrane region" description="Helical" evidence="10">
    <location>
        <begin position="299"/>
        <end position="323"/>
    </location>
</feature>
<keyword evidence="3" id="KW-0050">Antiport</keyword>
<keyword evidence="4" id="KW-1003">Cell membrane</keyword>